<protein>
    <submittedName>
        <fullName evidence="8">Bicyclomycin resistance protein</fullName>
    </submittedName>
</protein>
<feature type="transmembrane region" description="Helical" evidence="6">
    <location>
        <begin position="135"/>
        <end position="160"/>
    </location>
</feature>
<comment type="subcellular location">
    <subcellularLocation>
        <location evidence="1">Membrane</location>
        <topology evidence="1">Multi-pass membrane protein</topology>
    </subcellularLocation>
</comment>
<dbReference type="RefSeq" id="WP_234990415.1">
    <property type="nucleotide sequence ID" value="NZ_FWFS01000005.1"/>
</dbReference>
<dbReference type="AlphaFoldDB" id="A0A1Y5SHH7"/>
<dbReference type="EMBL" id="FWFS01000005">
    <property type="protein sequence ID" value="SLN40913.1"/>
    <property type="molecule type" value="Genomic_DNA"/>
</dbReference>
<accession>A0A1Y5SHH7</accession>
<reference evidence="8 9" key="1">
    <citation type="submission" date="2017-03" db="EMBL/GenBank/DDBJ databases">
        <authorList>
            <person name="Afonso C.L."/>
            <person name="Miller P.J."/>
            <person name="Scott M.A."/>
            <person name="Spackman E."/>
            <person name="Goraichik I."/>
            <person name="Dimitrov K.M."/>
            <person name="Suarez D.L."/>
            <person name="Swayne D.E."/>
        </authorList>
    </citation>
    <scope>NUCLEOTIDE SEQUENCE [LARGE SCALE GENOMIC DNA]</scope>
    <source>
        <strain evidence="8 9">CECT 8620</strain>
    </source>
</reference>
<evidence type="ECO:0000256" key="2">
    <source>
        <dbReference type="ARBA" id="ARBA00022448"/>
    </source>
</evidence>
<evidence type="ECO:0000256" key="6">
    <source>
        <dbReference type="SAM" id="Phobius"/>
    </source>
</evidence>
<dbReference type="InterPro" id="IPR011701">
    <property type="entry name" value="MFS"/>
</dbReference>
<dbReference type="GO" id="GO:0005886">
    <property type="term" value="C:plasma membrane"/>
    <property type="evidence" value="ECO:0007669"/>
    <property type="project" value="TreeGrafter"/>
</dbReference>
<evidence type="ECO:0000259" key="7">
    <source>
        <dbReference type="PROSITE" id="PS50850"/>
    </source>
</evidence>
<feature type="transmembrane region" description="Helical" evidence="6">
    <location>
        <begin position="283"/>
        <end position="304"/>
    </location>
</feature>
<feature type="transmembrane region" description="Helical" evidence="6">
    <location>
        <begin position="166"/>
        <end position="183"/>
    </location>
</feature>
<evidence type="ECO:0000256" key="1">
    <source>
        <dbReference type="ARBA" id="ARBA00004141"/>
    </source>
</evidence>
<dbReference type="Pfam" id="PF07690">
    <property type="entry name" value="MFS_1"/>
    <property type="match status" value="1"/>
</dbReference>
<feature type="transmembrane region" description="Helical" evidence="6">
    <location>
        <begin position="252"/>
        <end position="271"/>
    </location>
</feature>
<proteinExistence type="predicted"/>
<evidence type="ECO:0000256" key="4">
    <source>
        <dbReference type="ARBA" id="ARBA00022989"/>
    </source>
</evidence>
<feature type="transmembrane region" description="Helical" evidence="6">
    <location>
        <begin position="46"/>
        <end position="66"/>
    </location>
</feature>
<name>A0A1Y5SHH7_9RHOB</name>
<keyword evidence="4 6" id="KW-1133">Transmembrane helix</keyword>
<dbReference type="Proteomes" id="UP000193862">
    <property type="component" value="Unassembled WGS sequence"/>
</dbReference>
<feature type="transmembrane region" description="Helical" evidence="6">
    <location>
        <begin position="343"/>
        <end position="367"/>
    </location>
</feature>
<dbReference type="Gene3D" id="1.20.1720.10">
    <property type="entry name" value="Multidrug resistance protein D"/>
    <property type="match status" value="1"/>
</dbReference>
<evidence type="ECO:0000313" key="8">
    <source>
        <dbReference type="EMBL" id="SLN40913.1"/>
    </source>
</evidence>
<dbReference type="SUPFAM" id="SSF103473">
    <property type="entry name" value="MFS general substrate transporter"/>
    <property type="match status" value="1"/>
</dbReference>
<evidence type="ECO:0000256" key="5">
    <source>
        <dbReference type="ARBA" id="ARBA00023136"/>
    </source>
</evidence>
<dbReference type="GO" id="GO:0022857">
    <property type="term" value="F:transmembrane transporter activity"/>
    <property type="evidence" value="ECO:0007669"/>
    <property type="project" value="InterPro"/>
</dbReference>
<keyword evidence="3 6" id="KW-0812">Transmembrane</keyword>
<dbReference type="GO" id="GO:0140115">
    <property type="term" value="P:export across plasma membrane"/>
    <property type="evidence" value="ECO:0007669"/>
    <property type="project" value="UniProtKB-ARBA"/>
</dbReference>
<dbReference type="InterPro" id="IPR005829">
    <property type="entry name" value="Sugar_transporter_CS"/>
</dbReference>
<dbReference type="PANTHER" id="PTHR23502">
    <property type="entry name" value="MAJOR FACILITATOR SUPERFAMILY"/>
    <property type="match status" value="1"/>
</dbReference>
<gene>
    <name evidence="8" type="primary">bcr_1</name>
    <name evidence="8" type="ORF">AQS8620_01564</name>
</gene>
<dbReference type="GO" id="GO:0042908">
    <property type="term" value="P:xenobiotic transport"/>
    <property type="evidence" value="ECO:0007669"/>
    <property type="project" value="UniProtKB-ARBA"/>
</dbReference>
<dbReference type="PROSITE" id="PS50850">
    <property type="entry name" value="MFS"/>
    <property type="match status" value="1"/>
</dbReference>
<feature type="transmembrane region" description="Helical" evidence="6">
    <location>
        <begin position="310"/>
        <end position="331"/>
    </location>
</feature>
<evidence type="ECO:0000313" key="9">
    <source>
        <dbReference type="Proteomes" id="UP000193862"/>
    </source>
</evidence>
<feature type="transmembrane region" description="Helical" evidence="6">
    <location>
        <begin position="214"/>
        <end position="232"/>
    </location>
</feature>
<feature type="domain" description="Major facilitator superfamily (MFS) profile" evidence="7">
    <location>
        <begin position="10"/>
        <end position="397"/>
    </location>
</feature>
<dbReference type="CDD" id="cd17320">
    <property type="entry name" value="MFS_MdfA_MDR_like"/>
    <property type="match status" value="1"/>
</dbReference>
<keyword evidence="2" id="KW-0813">Transport</keyword>
<keyword evidence="9" id="KW-1185">Reference proteome</keyword>
<dbReference type="PROSITE" id="PS00216">
    <property type="entry name" value="SUGAR_TRANSPORT_1"/>
    <property type="match status" value="1"/>
</dbReference>
<dbReference type="PANTHER" id="PTHR23502:SF132">
    <property type="entry name" value="POLYAMINE TRANSPORTER 2-RELATED"/>
    <property type="match status" value="1"/>
</dbReference>
<organism evidence="8 9">
    <name type="scientific">Aquimixticola soesokkakensis</name>
    <dbReference type="NCBI Taxonomy" id="1519096"/>
    <lineage>
        <taxon>Bacteria</taxon>
        <taxon>Pseudomonadati</taxon>
        <taxon>Pseudomonadota</taxon>
        <taxon>Alphaproteobacteria</taxon>
        <taxon>Rhodobacterales</taxon>
        <taxon>Paracoccaceae</taxon>
        <taxon>Aquimixticola</taxon>
    </lineage>
</organism>
<keyword evidence="5 6" id="KW-0472">Membrane</keyword>
<evidence type="ECO:0000256" key="3">
    <source>
        <dbReference type="ARBA" id="ARBA00022692"/>
    </source>
</evidence>
<feature type="transmembrane region" description="Helical" evidence="6">
    <location>
        <begin position="373"/>
        <end position="391"/>
    </location>
</feature>
<feature type="transmembrane region" description="Helical" evidence="6">
    <location>
        <begin position="78"/>
        <end position="96"/>
    </location>
</feature>
<dbReference type="InterPro" id="IPR020846">
    <property type="entry name" value="MFS_dom"/>
</dbReference>
<dbReference type="InterPro" id="IPR036259">
    <property type="entry name" value="MFS_trans_sf"/>
</dbReference>
<sequence>MPRRLSDLEFVVMLAFLFAMVAFSIDSMLPSLPAIADELTPDNINKAQLVLTAFMAGMGVGTFVVGPISDAVGRKMTITAGIAIYIVGAVLAARATSLEGLLVARALQGLGAASPRIVALAMVRDLYKGREMARITSFFMMIFIMIPALAPAIGTGIVAFSSWRGVFVSYAVLGVFAALWLNLRQPETLDPTERRAISARLLKSGVREVLSNKMVMLILGVLILGFGQMFAMLSSTQQIYDQVFDKAASFPFWFAGMALLAGTGTIVNATLVNKIGMRRLAIAAYIGQTFISCAYLAVISTGLIPQALDFPLYFAWSVTVYFMVGITFGNLNALALEPLGHMAGLGSSVIGALSTVGAVLVAAPIGLAFNGSYVPLVLGTFCCSGLAWLLMSKTRALETGAQVQPAE</sequence>